<dbReference type="RefSeq" id="WP_304542642.1">
    <property type="nucleotide sequence ID" value="NZ_JARPTC010000014.1"/>
</dbReference>
<reference evidence="2" key="1">
    <citation type="journal article" date="2023" name="J. Hazard. Mater.">
        <title>Anaerobic biodegradation of pyrene and benzo[a]pyrene by a new sulfate-reducing Desulforamulus aquiferis strain DSA.</title>
        <authorList>
            <person name="Zhang Z."/>
            <person name="Sun J."/>
            <person name="Gong X."/>
            <person name="Wang C."/>
            <person name="Wang H."/>
        </authorList>
    </citation>
    <scope>NUCLEOTIDE SEQUENCE</scope>
    <source>
        <strain evidence="2">DSA</strain>
    </source>
</reference>
<dbReference type="NCBIfam" id="TIGR00261">
    <property type="entry name" value="traB"/>
    <property type="match status" value="1"/>
</dbReference>
<feature type="transmembrane region" description="Helical" evidence="1">
    <location>
        <begin position="358"/>
        <end position="385"/>
    </location>
</feature>
<reference evidence="2" key="2">
    <citation type="submission" date="2023-03" db="EMBL/GenBank/DDBJ databases">
        <authorList>
            <person name="Zhang Z."/>
        </authorList>
    </citation>
    <scope>NUCLEOTIDE SEQUENCE</scope>
    <source>
        <strain evidence="2">DSA</strain>
    </source>
</reference>
<keyword evidence="3" id="KW-1185">Reference proteome</keyword>
<sequence length="388" mass="43576">MSEQNITRIYQGDKEIIIIGTAHVSKHSAEQVKEVIELERPDTVCIELDEQRYQSIMADDQWKKMDIFKVIKDKRATFLLINLFISSYQKRLAKQMGIKPGQEMIQGIESAKEIGSRLVLADRNIQITFSRIWHGLGFWGKIKLLSQISLGIFSKDDISEEELEQLKTQDMLDAMLNEFSHSFPDLKTPLIDERDQYLSQKIKEAPGNKVVAVVGAAHVPGIKKEIDKEHDLKKLNRIPPKSKAPKIIAWSIPLIILGIIGYTFYLNPIAGYNQAMSWLLWNGLFAAIGAAIACGHPLAIMTAFLVAPFSSLNPLLAAGWFSGLVQAYIRRPKVEDFESLADDVISIKGFWTNKVTRILLIVVFTNLGSTLGTFVAGANIFSLFIKNM</sequence>
<name>A0AAW7ZDR0_9FIRM</name>
<dbReference type="InterPro" id="IPR046345">
    <property type="entry name" value="TraB_PrgY-like"/>
</dbReference>
<evidence type="ECO:0000313" key="3">
    <source>
        <dbReference type="Proteomes" id="UP001172911"/>
    </source>
</evidence>
<accession>A0AAW7ZDR0</accession>
<dbReference type="Pfam" id="PF01963">
    <property type="entry name" value="TraB_PrgY_gumN"/>
    <property type="match status" value="1"/>
</dbReference>
<dbReference type="InterPro" id="IPR002816">
    <property type="entry name" value="TraB/PrgY/GumN_fam"/>
</dbReference>
<dbReference type="InterPro" id="IPR005230">
    <property type="entry name" value="TraB_bac"/>
</dbReference>
<dbReference type="PANTHER" id="PTHR21530">
    <property type="entry name" value="PHEROMONE SHUTDOWN PROTEIN"/>
    <property type="match status" value="1"/>
</dbReference>
<dbReference type="PANTHER" id="PTHR21530:SF7">
    <property type="entry name" value="TRAB DOMAIN-CONTAINING PROTEIN"/>
    <property type="match status" value="1"/>
</dbReference>
<protein>
    <submittedName>
        <fullName evidence="2">TraB/GumN family protein</fullName>
    </submittedName>
</protein>
<comment type="caution">
    <text evidence="2">The sequence shown here is derived from an EMBL/GenBank/DDBJ whole genome shotgun (WGS) entry which is preliminary data.</text>
</comment>
<organism evidence="2 3">
    <name type="scientific">Desulforamulus aquiferis</name>
    <dbReference type="NCBI Taxonomy" id="1397668"/>
    <lineage>
        <taxon>Bacteria</taxon>
        <taxon>Bacillati</taxon>
        <taxon>Bacillota</taxon>
        <taxon>Clostridia</taxon>
        <taxon>Eubacteriales</taxon>
        <taxon>Peptococcaceae</taxon>
        <taxon>Desulforamulus</taxon>
    </lineage>
</organism>
<dbReference type="Proteomes" id="UP001172911">
    <property type="component" value="Unassembled WGS sequence"/>
</dbReference>
<dbReference type="AlphaFoldDB" id="A0AAW7ZDR0"/>
<keyword evidence="1" id="KW-0472">Membrane</keyword>
<evidence type="ECO:0000256" key="1">
    <source>
        <dbReference type="SAM" id="Phobius"/>
    </source>
</evidence>
<evidence type="ECO:0000313" key="2">
    <source>
        <dbReference type="EMBL" id="MDO7787497.1"/>
    </source>
</evidence>
<keyword evidence="1" id="KW-1133">Transmembrane helix</keyword>
<feature type="transmembrane region" description="Helical" evidence="1">
    <location>
        <begin position="278"/>
        <end position="306"/>
    </location>
</feature>
<gene>
    <name evidence="2" type="ORF">P6N53_09725</name>
</gene>
<feature type="transmembrane region" description="Helical" evidence="1">
    <location>
        <begin position="247"/>
        <end position="266"/>
    </location>
</feature>
<dbReference type="CDD" id="cd14726">
    <property type="entry name" value="TraB_PrgY-like"/>
    <property type="match status" value="1"/>
</dbReference>
<keyword evidence="1" id="KW-0812">Transmembrane</keyword>
<proteinExistence type="predicted"/>
<feature type="transmembrane region" description="Helical" evidence="1">
    <location>
        <begin position="312"/>
        <end position="329"/>
    </location>
</feature>
<dbReference type="EMBL" id="JARPTC010000014">
    <property type="protein sequence ID" value="MDO7787497.1"/>
    <property type="molecule type" value="Genomic_DNA"/>
</dbReference>